<reference evidence="2" key="1">
    <citation type="submission" date="2016-01" db="EMBL/GenBank/DDBJ databases">
        <authorList>
            <person name="Peeters C."/>
        </authorList>
    </citation>
    <scope>NUCLEOTIDE SEQUENCE [LARGE SCALE GENOMIC DNA]</scope>
    <source>
        <strain evidence="2">LMG 29326</strain>
    </source>
</reference>
<dbReference type="InterPro" id="IPR025157">
    <property type="entry name" value="Hemagglutinin_rpt"/>
</dbReference>
<feature type="compositionally biased region" description="Polar residues" evidence="1">
    <location>
        <begin position="289"/>
        <end position="299"/>
    </location>
</feature>
<evidence type="ECO:0000313" key="3">
    <source>
        <dbReference type="Proteomes" id="UP000054978"/>
    </source>
</evidence>
<name>A0A158ECU0_9BURK</name>
<evidence type="ECO:0000313" key="2">
    <source>
        <dbReference type="EMBL" id="SAL04216.1"/>
    </source>
</evidence>
<protein>
    <submittedName>
        <fullName evidence="2">Filamentous hemagglutinin outer membrane protein</fullName>
    </submittedName>
</protein>
<keyword evidence="3" id="KW-1185">Reference proteome</keyword>
<dbReference type="STRING" id="1777144.AWB83_06986"/>
<feature type="compositionally biased region" description="Low complexity" evidence="1">
    <location>
        <begin position="14"/>
        <end position="35"/>
    </location>
</feature>
<organism evidence="2 3">
    <name type="scientific">Caballeronia ptereochthonis</name>
    <dbReference type="NCBI Taxonomy" id="1777144"/>
    <lineage>
        <taxon>Bacteria</taxon>
        <taxon>Pseudomonadati</taxon>
        <taxon>Pseudomonadota</taxon>
        <taxon>Betaproteobacteria</taxon>
        <taxon>Burkholderiales</taxon>
        <taxon>Burkholderiaceae</taxon>
        <taxon>Caballeronia</taxon>
    </lineage>
</organism>
<evidence type="ECO:0000256" key="1">
    <source>
        <dbReference type="SAM" id="MobiDB-lite"/>
    </source>
</evidence>
<dbReference type="AlphaFoldDB" id="A0A158ECU0"/>
<feature type="region of interest" description="Disordered" evidence="1">
    <location>
        <begin position="288"/>
        <end position="316"/>
    </location>
</feature>
<sequence length="741" mass="72942">MANGKTPDVKLEVSYGSSHSESSASSDTTSNRGSNVTAGGTAAFVATGNGTAGSGNVTIAGSSVNANDVVIAAKNAVSLVNTTDTDSNRSASSSHSASGGVSFGTGGWGVDASASNSHGNANTDSTAQNATHINAAKGATILSGGDTNITGSTIHGRQINADVGGNLNIASVQDTATSAAHQDSSGGGFSVSTNGGASGTYSTQHGNANGNYAQVNEQAGIYAGDGGFNVNVKGNTDLKGAVIASTADASKNTFNTGTLTYSDIINQSNYNASSSGFSAGGTVGDGGNNYATHGPTSGTNAGGGAPMISQHDSGSVTATTRSAISVGTINVTDGAHQQQDIASLSRDTTSTNAQVAKLPDVNDILVKQSDTMNAASTAGEAVARRIGDYANAKLDETGDPRWAEGGSNRIALHVAGGTLVAGLGGGRAIGGAAGAAISSIAADKLTSLSGGIAGAAGGSDAANALGNIVADALATAAGGAIAGSSGAASAYDVDRYNRQLHPDEKQAIKNLANGDADKEHRLEAAGCALVHCAAEYAPGTANYAKYSALEQEGAAFTVEQAQLRNYNGASFSTAGYGGMVRQTPGSSLFQYSTDDTQTDQKSSLAAMAAQRPGSVDYVTIQYGAGVGGGLTINTHNGNLYYGASVAASRSVGGAVTAGVITDNVGQNAPDKGKLTDEFLAGQSVGGSGCAFGACLGTNHSIGGSTAFEFGVGFGGFTKTPNIDGNAAFGYSGQIPNPLKKQ</sequence>
<comment type="caution">
    <text evidence="2">The sequence shown here is derived from an EMBL/GenBank/DDBJ whole genome shotgun (WGS) entry which is preliminary data.</text>
</comment>
<dbReference type="GO" id="GO:0003824">
    <property type="term" value="F:catalytic activity"/>
    <property type="evidence" value="ECO:0007669"/>
    <property type="project" value="UniProtKB-ARBA"/>
</dbReference>
<accession>A0A158ECU0</accession>
<dbReference type="Proteomes" id="UP000054978">
    <property type="component" value="Unassembled WGS sequence"/>
</dbReference>
<feature type="region of interest" description="Disordered" evidence="1">
    <location>
        <begin position="1"/>
        <end position="35"/>
    </location>
</feature>
<dbReference type="Pfam" id="PF13332">
    <property type="entry name" value="Fil_haemagg_2"/>
    <property type="match status" value="1"/>
</dbReference>
<gene>
    <name evidence="2" type="ORF">AWB83_06986</name>
</gene>
<dbReference type="EMBL" id="FCOB02000076">
    <property type="protein sequence ID" value="SAL04216.1"/>
    <property type="molecule type" value="Genomic_DNA"/>
</dbReference>
<proteinExistence type="predicted"/>